<dbReference type="Gene3D" id="3.60.10.10">
    <property type="entry name" value="Endonuclease/exonuclease/phosphatase"/>
    <property type="match status" value="1"/>
</dbReference>
<dbReference type="Proteomes" id="UP000216339">
    <property type="component" value="Unassembled WGS sequence"/>
</dbReference>
<proteinExistence type="predicted"/>
<feature type="transmembrane region" description="Helical" evidence="1">
    <location>
        <begin position="78"/>
        <end position="99"/>
    </location>
</feature>
<name>A0A271IZA7_9BACT</name>
<evidence type="ECO:0000256" key="1">
    <source>
        <dbReference type="SAM" id="Phobius"/>
    </source>
</evidence>
<keyword evidence="1" id="KW-1133">Transmembrane helix</keyword>
<keyword evidence="4" id="KW-1185">Reference proteome</keyword>
<dbReference type="OrthoDB" id="635146at2"/>
<gene>
    <name evidence="3" type="ORF">BSZ37_08915</name>
</gene>
<dbReference type="InterPro" id="IPR036691">
    <property type="entry name" value="Endo/exonu/phosph_ase_sf"/>
</dbReference>
<keyword evidence="1" id="KW-0812">Transmembrane</keyword>
<sequence length="391" mass="42427">MTETTPTPHRRRGAIGRALLALVEAPVAVAVLVGLAAPWLPPRPYWWAQLVAIGLPYASWALAAFGVVWLLGRRWRAVAFHAVLLLIVGVRAGGLGRLAEAGTAGPDDLVLTTFNVPQSGPSREALADSVVAFVGAAAPDVLLMQDAHVATRVRGPSLEGVQVEAVRTRLPYRLVLPARLANHPGWQSNSTDVPVFLREGAGVEVVEQEVLIIGVERDPDVSLALRSHLRWGGRELVVYNVHLRSFGSPKPWEDDAVRLTSPSTWAPYLRQYRGVYARRGDEADQIADAIAAETLPVVVAGDFNSTADNWSYHRLRTAGGVSRTDAKQAAGGLDWGRTYHAERPFVRIDFVLVDPALEVTSATTTPVAFSDHRPVRVGLRWRDGVEGAETE</sequence>
<feature type="domain" description="Endonuclease/exonuclease/phosphatase" evidence="2">
    <location>
        <begin position="113"/>
        <end position="372"/>
    </location>
</feature>
<evidence type="ECO:0000313" key="4">
    <source>
        <dbReference type="Proteomes" id="UP000216339"/>
    </source>
</evidence>
<protein>
    <recommendedName>
        <fullName evidence="2">Endonuclease/exonuclease/phosphatase domain-containing protein</fullName>
    </recommendedName>
</protein>
<reference evidence="3 4" key="1">
    <citation type="submission" date="2016-11" db="EMBL/GenBank/DDBJ databases">
        <title>Study of marine rhodopsin-containing bacteria.</title>
        <authorList>
            <person name="Yoshizawa S."/>
            <person name="Kumagai Y."/>
            <person name="Kogure K."/>
        </authorList>
    </citation>
    <scope>NUCLEOTIDE SEQUENCE [LARGE SCALE GENOMIC DNA]</scope>
    <source>
        <strain evidence="3 4">SAORIC-28</strain>
    </source>
</reference>
<dbReference type="RefSeq" id="WP_095510211.1">
    <property type="nucleotide sequence ID" value="NZ_MQWD01000001.1"/>
</dbReference>
<organism evidence="3 4">
    <name type="scientific">Rubrivirga marina</name>
    <dbReference type="NCBI Taxonomy" id="1196024"/>
    <lineage>
        <taxon>Bacteria</taxon>
        <taxon>Pseudomonadati</taxon>
        <taxon>Rhodothermota</taxon>
        <taxon>Rhodothermia</taxon>
        <taxon>Rhodothermales</taxon>
        <taxon>Rubricoccaceae</taxon>
        <taxon>Rubrivirga</taxon>
    </lineage>
</organism>
<feature type="transmembrane region" description="Helical" evidence="1">
    <location>
        <begin position="46"/>
        <end position="71"/>
    </location>
</feature>
<dbReference type="Pfam" id="PF03372">
    <property type="entry name" value="Exo_endo_phos"/>
    <property type="match status" value="1"/>
</dbReference>
<evidence type="ECO:0000313" key="3">
    <source>
        <dbReference type="EMBL" id="PAP76553.1"/>
    </source>
</evidence>
<keyword evidence="1" id="KW-0472">Membrane</keyword>
<dbReference type="AlphaFoldDB" id="A0A271IZA7"/>
<evidence type="ECO:0000259" key="2">
    <source>
        <dbReference type="Pfam" id="PF03372"/>
    </source>
</evidence>
<dbReference type="GO" id="GO:0003824">
    <property type="term" value="F:catalytic activity"/>
    <property type="evidence" value="ECO:0007669"/>
    <property type="project" value="InterPro"/>
</dbReference>
<comment type="caution">
    <text evidence="3">The sequence shown here is derived from an EMBL/GenBank/DDBJ whole genome shotgun (WGS) entry which is preliminary data.</text>
</comment>
<dbReference type="InterPro" id="IPR005135">
    <property type="entry name" value="Endo/exonuclease/phosphatase"/>
</dbReference>
<feature type="transmembrane region" description="Helical" evidence="1">
    <location>
        <begin position="18"/>
        <end position="40"/>
    </location>
</feature>
<accession>A0A271IZA7</accession>
<dbReference type="EMBL" id="MQWD01000001">
    <property type="protein sequence ID" value="PAP76553.1"/>
    <property type="molecule type" value="Genomic_DNA"/>
</dbReference>
<dbReference type="SUPFAM" id="SSF56219">
    <property type="entry name" value="DNase I-like"/>
    <property type="match status" value="1"/>
</dbReference>